<name>A0A379PR17_9NOCA</name>
<dbReference type="EMBL" id="UGVI01000002">
    <property type="protein sequence ID" value="SUF09211.1"/>
    <property type="molecule type" value="Genomic_DNA"/>
</dbReference>
<proteinExistence type="predicted"/>
<evidence type="ECO:0000313" key="2">
    <source>
        <dbReference type="Proteomes" id="UP000254569"/>
    </source>
</evidence>
<evidence type="ECO:0000313" key="1">
    <source>
        <dbReference type="EMBL" id="SUF09211.1"/>
    </source>
</evidence>
<dbReference type="Proteomes" id="UP000254569">
    <property type="component" value="Unassembled WGS sequence"/>
</dbReference>
<protein>
    <submittedName>
        <fullName evidence="1">Uncharacterized protein</fullName>
    </submittedName>
</protein>
<organism evidence="1 2">
    <name type="scientific">Rhodococcus gordoniae</name>
    <dbReference type="NCBI Taxonomy" id="223392"/>
    <lineage>
        <taxon>Bacteria</taxon>
        <taxon>Bacillati</taxon>
        <taxon>Actinomycetota</taxon>
        <taxon>Actinomycetes</taxon>
        <taxon>Mycobacteriales</taxon>
        <taxon>Nocardiaceae</taxon>
        <taxon>Rhodococcus</taxon>
    </lineage>
</organism>
<reference evidence="1 2" key="1">
    <citation type="submission" date="2018-06" db="EMBL/GenBank/DDBJ databases">
        <authorList>
            <consortium name="Pathogen Informatics"/>
            <person name="Doyle S."/>
        </authorList>
    </citation>
    <scope>NUCLEOTIDE SEQUENCE [LARGE SCALE GENOMIC DNA]</scope>
    <source>
        <strain evidence="1 2">NCTC13296</strain>
    </source>
</reference>
<accession>A0A379PR17</accession>
<keyword evidence="2" id="KW-1185">Reference proteome</keyword>
<sequence>MGDVVEVVLRFDPTAASAPGVRVVRAVARPFFGCAPGASADGRLWWPIELIGDRWCAELVSDRPVAGPVELTGRFFVDIGWTGAEHPTAVRGRVRRIRLVEQRIESEPGGGLRVVDGSARSSAVEATPQHFWSNWSDSSAVDPWVATGVLLELDLDDVPLPQRRFTAGAVAVHECDVWVMDRSDPVLLHVDISHTPAVVTEFLVPLTIEAPTAAWTRVLHADRNGCWITSQYEVFRCDRSEHNAVRIERVTTGGGRSVVDGGRLFLCTFPRPILRIDQRYGVVRVEPDPYPVRRLDEDGQLVPVEDAALAARISARKSRPDVAESADGTRWVAAGDLVAVRPDGTGERIDLETRAAGVVEWVRSDPMTDPRNADVITVLAFPEPDEQ</sequence>
<gene>
    <name evidence="1" type="ORF">NCTC13296_04409</name>
</gene>
<dbReference type="AlphaFoldDB" id="A0A379PR17"/>